<gene>
    <name evidence="1" type="primary">WBGene00279462</name>
</gene>
<evidence type="ECO:0000313" key="1">
    <source>
        <dbReference type="EnsemblMetazoa" id="PPA41093.1"/>
    </source>
</evidence>
<accession>A0A8R1UUP5</accession>
<proteinExistence type="predicted"/>
<reference evidence="2" key="1">
    <citation type="journal article" date="2008" name="Nat. Genet.">
        <title>The Pristionchus pacificus genome provides a unique perspective on nematode lifestyle and parasitism.</title>
        <authorList>
            <person name="Dieterich C."/>
            <person name="Clifton S.W."/>
            <person name="Schuster L.N."/>
            <person name="Chinwalla A."/>
            <person name="Delehaunty K."/>
            <person name="Dinkelacker I."/>
            <person name="Fulton L."/>
            <person name="Fulton R."/>
            <person name="Godfrey J."/>
            <person name="Minx P."/>
            <person name="Mitreva M."/>
            <person name="Roeseler W."/>
            <person name="Tian H."/>
            <person name="Witte H."/>
            <person name="Yang S.P."/>
            <person name="Wilson R.K."/>
            <person name="Sommer R.J."/>
        </authorList>
    </citation>
    <scope>NUCLEOTIDE SEQUENCE [LARGE SCALE GENOMIC DNA]</scope>
    <source>
        <strain evidence="2">PS312</strain>
    </source>
</reference>
<dbReference type="EnsemblMetazoa" id="PPA41093.1">
    <property type="protein sequence ID" value="PPA41093.1"/>
    <property type="gene ID" value="WBGene00279462"/>
</dbReference>
<dbReference type="Proteomes" id="UP000005239">
    <property type="component" value="Unassembled WGS sequence"/>
</dbReference>
<evidence type="ECO:0000313" key="2">
    <source>
        <dbReference type="Proteomes" id="UP000005239"/>
    </source>
</evidence>
<name>A0A2A6CLD6_PRIPA</name>
<accession>A0A2A6CLD6</accession>
<sequence length="88" mass="9798">MSPGCDSLLRVLRATQGYRAGIVPCERLAVADRVGIVPRERLVGPRAIRKKMGWGHCEIRKKARPRPHEPFARDSQASLATLARQITP</sequence>
<dbReference type="AlphaFoldDB" id="A0A2A6CLD6"/>
<protein>
    <submittedName>
        <fullName evidence="1">Uncharacterized protein</fullName>
    </submittedName>
</protein>
<organism evidence="1 2">
    <name type="scientific">Pristionchus pacificus</name>
    <name type="common">Parasitic nematode worm</name>
    <dbReference type="NCBI Taxonomy" id="54126"/>
    <lineage>
        <taxon>Eukaryota</taxon>
        <taxon>Metazoa</taxon>
        <taxon>Ecdysozoa</taxon>
        <taxon>Nematoda</taxon>
        <taxon>Chromadorea</taxon>
        <taxon>Rhabditida</taxon>
        <taxon>Rhabditina</taxon>
        <taxon>Diplogasteromorpha</taxon>
        <taxon>Diplogasteroidea</taxon>
        <taxon>Neodiplogasteridae</taxon>
        <taxon>Pristionchus</taxon>
    </lineage>
</organism>
<reference evidence="1" key="2">
    <citation type="submission" date="2022-06" db="UniProtKB">
        <authorList>
            <consortium name="EnsemblMetazoa"/>
        </authorList>
    </citation>
    <scope>IDENTIFICATION</scope>
    <source>
        <strain evidence="1">PS312</strain>
    </source>
</reference>
<keyword evidence="2" id="KW-1185">Reference proteome</keyword>